<dbReference type="Proteomes" id="UP000182409">
    <property type="component" value="Unassembled WGS sequence"/>
</dbReference>
<reference evidence="2 3" key="1">
    <citation type="submission" date="2016-10" db="EMBL/GenBank/DDBJ databases">
        <authorList>
            <person name="de Groot N.N."/>
        </authorList>
    </citation>
    <scope>NUCLEOTIDE SEQUENCE [LARGE SCALE GENOMIC DNA]</scope>
    <source>
        <strain evidence="2 3">AB35.6</strain>
    </source>
</reference>
<feature type="transmembrane region" description="Helical" evidence="1">
    <location>
        <begin position="186"/>
        <end position="205"/>
    </location>
</feature>
<dbReference type="RefSeq" id="WP_074652875.1">
    <property type="nucleotide sequence ID" value="NZ_FNSD01000001.1"/>
</dbReference>
<sequence>MFSQVKYALSDSFSRVLTKLAVFLPGLLALIVAVALLTLIGAGLAWGIRAILVRMKFDERVARDNSAGVTDWAPSHSPTLLVSRVVFWACVLLGLAIGISAYDAAGTSDLAPFLLPYLAHSVGAFIILIAGTIVARYLSRSVLISAVNAKLNYARALSLGVKWLVLVFTGAMVLDHLQIGGLIVELGFGILFGGMVLALALAFGLGSRDLVARSIERTADRAVPIDRATERTTETSRTLRHF</sequence>
<dbReference type="EMBL" id="FNSD01000001">
    <property type="protein sequence ID" value="SEB61112.1"/>
    <property type="molecule type" value="Genomic_DNA"/>
</dbReference>
<keyword evidence="1" id="KW-1133">Transmembrane helix</keyword>
<evidence type="ECO:0000256" key="1">
    <source>
        <dbReference type="SAM" id="Phobius"/>
    </source>
</evidence>
<name>A0A1H4KT72_9BACT</name>
<protein>
    <submittedName>
        <fullName evidence="2">Uncharacterized protein</fullName>
    </submittedName>
</protein>
<evidence type="ECO:0000313" key="3">
    <source>
        <dbReference type="Proteomes" id="UP000182409"/>
    </source>
</evidence>
<organism evidence="2 3">
    <name type="scientific">Terriglobus roseus</name>
    <dbReference type="NCBI Taxonomy" id="392734"/>
    <lineage>
        <taxon>Bacteria</taxon>
        <taxon>Pseudomonadati</taxon>
        <taxon>Acidobacteriota</taxon>
        <taxon>Terriglobia</taxon>
        <taxon>Terriglobales</taxon>
        <taxon>Acidobacteriaceae</taxon>
        <taxon>Terriglobus</taxon>
    </lineage>
</organism>
<feature type="transmembrane region" description="Helical" evidence="1">
    <location>
        <begin position="156"/>
        <end position="174"/>
    </location>
</feature>
<dbReference type="OrthoDB" id="117109at2"/>
<keyword evidence="1" id="KW-0812">Transmembrane</keyword>
<proteinExistence type="predicted"/>
<feature type="transmembrane region" description="Helical" evidence="1">
    <location>
        <begin position="85"/>
        <end position="102"/>
    </location>
</feature>
<feature type="transmembrane region" description="Helical" evidence="1">
    <location>
        <begin position="20"/>
        <end position="46"/>
    </location>
</feature>
<keyword evidence="1" id="KW-0472">Membrane</keyword>
<accession>A0A1H4KT72</accession>
<feature type="transmembrane region" description="Helical" evidence="1">
    <location>
        <begin position="114"/>
        <end position="135"/>
    </location>
</feature>
<dbReference type="AlphaFoldDB" id="A0A1H4KT72"/>
<gene>
    <name evidence="2" type="ORF">SAMN05443244_1322</name>
</gene>
<evidence type="ECO:0000313" key="2">
    <source>
        <dbReference type="EMBL" id="SEB61112.1"/>
    </source>
</evidence>